<comment type="caution">
    <text evidence="1">The sequence shown here is derived from an EMBL/GenBank/DDBJ whole genome shotgun (WGS) entry which is preliminary data.</text>
</comment>
<protein>
    <submittedName>
        <fullName evidence="1">Uncharacterized protein</fullName>
    </submittedName>
</protein>
<gene>
    <name evidence="1" type="ORF">FHS33_000340</name>
</gene>
<dbReference type="Proteomes" id="UP000530412">
    <property type="component" value="Unassembled WGS sequence"/>
</dbReference>
<evidence type="ECO:0000313" key="1">
    <source>
        <dbReference type="EMBL" id="MBA8941951.1"/>
    </source>
</evidence>
<name>A0AA40S8M8_9ACTN</name>
<dbReference type="AlphaFoldDB" id="A0AA40S8M8"/>
<evidence type="ECO:0000313" key="2">
    <source>
        <dbReference type="Proteomes" id="UP000530412"/>
    </source>
</evidence>
<dbReference type="InterPro" id="IPR049979">
    <property type="entry name" value="Cys_resp_CS_actino"/>
</dbReference>
<proteinExistence type="predicted"/>
<dbReference type="EMBL" id="JACJIE010000001">
    <property type="protein sequence ID" value="MBA8941951.1"/>
    <property type="molecule type" value="Genomic_DNA"/>
</dbReference>
<sequence length="51" mass="5368">MDCAVPDPGGDAARVTVRQLPLLTSRRHVDLLRVCSAAGSPHDGRPVPAHV</sequence>
<accession>A0AA40S8M8</accession>
<dbReference type="NCBIfam" id="NF042934">
    <property type="entry name" value="cis_reg_atten"/>
    <property type="match status" value="1"/>
</dbReference>
<organism evidence="1 2">
    <name type="scientific">Streptomyces calvus</name>
    <dbReference type="NCBI Taxonomy" id="67282"/>
    <lineage>
        <taxon>Bacteria</taxon>
        <taxon>Bacillati</taxon>
        <taxon>Actinomycetota</taxon>
        <taxon>Actinomycetes</taxon>
        <taxon>Kitasatosporales</taxon>
        <taxon>Streptomycetaceae</taxon>
        <taxon>Streptomyces</taxon>
    </lineage>
</organism>
<reference evidence="1 2" key="1">
    <citation type="submission" date="2020-08" db="EMBL/GenBank/DDBJ databases">
        <title>Genomic Encyclopedia of Type Strains, Phase III (KMG-III): the genomes of soil and plant-associated and newly described type strains.</title>
        <authorList>
            <person name="Whitman W."/>
        </authorList>
    </citation>
    <scope>NUCLEOTIDE SEQUENCE [LARGE SCALE GENOMIC DNA]</scope>
    <source>
        <strain evidence="1 2">CECT 3271</strain>
    </source>
</reference>